<keyword evidence="2" id="KW-1185">Reference proteome</keyword>
<evidence type="ECO:0000313" key="1">
    <source>
        <dbReference type="EMBL" id="TFK74108.1"/>
    </source>
</evidence>
<proteinExistence type="predicted"/>
<reference evidence="1 2" key="1">
    <citation type="journal article" date="2019" name="Nat. Ecol. Evol.">
        <title>Megaphylogeny resolves global patterns of mushroom evolution.</title>
        <authorList>
            <person name="Varga T."/>
            <person name="Krizsan K."/>
            <person name="Foldi C."/>
            <person name="Dima B."/>
            <person name="Sanchez-Garcia M."/>
            <person name="Sanchez-Ramirez S."/>
            <person name="Szollosi G.J."/>
            <person name="Szarkandi J.G."/>
            <person name="Papp V."/>
            <person name="Albert L."/>
            <person name="Andreopoulos W."/>
            <person name="Angelini C."/>
            <person name="Antonin V."/>
            <person name="Barry K.W."/>
            <person name="Bougher N.L."/>
            <person name="Buchanan P."/>
            <person name="Buyck B."/>
            <person name="Bense V."/>
            <person name="Catcheside P."/>
            <person name="Chovatia M."/>
            <person name="Cooper J."/>
            <person name="Damon W."/>
            <person name="Desjardin D."/>
            <person name="Finy P."/>
            <person name="Geml J."/>
            <person name="Haridas S."/>
            <person name="Hughes K."/>
            <person name="Justo A."/>
            <person name="Karasinski D."/>
            <person name="Kautmanova I."/>
            <person name="Kiss B."/>
            <person name="Kocsube S."/>
            <person name="Kotiranta H."/>
            <person name="LaButti K.M."/>
            <person name="Lechner B.E."/>
            <person name="Liimatainen K."/>
            <person name="Lipzen A."/>
            <person name="Lukacs Z."/>
            <person name="Mihaltcheva S."/>
            <person name="Morgado L.N."/>
            <person name="Niskanen T."/>
            <person name="Noordeloos M.E."/>
            <person name="Ohm R.A."/>
            <person name="Ortiz-Santana B."/>
            <person name="Ovrebo C."/>
            <person name="Racz N."/>
            <person name="Riley R."/>
            <person name="Savchenko A."/>
            <person name="Shiryaev A."/>
            <person name="Soop K."/>
            <person name="Spirin V."/>
            <person name="Szebenyi C."/>
            <person name="Tomsovsky M."/>
            <person name="Tulloss R.E."/>
            <person name="Uehling J."/>
            <person name="Grigoriev I.V."/>
            <person name="Vagvolgyi C."/>
            <person name="Papp T."/>
            <person name="Martin F.M."/>
            <person name="Miettinen O."/>
            <person name="Hibbett D.S."/>
            <person name="Nagy L.G."/>
        </authorList>
    </citation>
    <scope>NUCLEOTIDE SEQUENCE [LARGE SCALE GENOMIC DNA]</scope>
    <source>
        <strain evidence="1 2">NL-1719</strain>
    </source>
</reference>
<protein>
    <submittedName>
        <fullName evidence="1">Uncharacterized protein</fullName>
    </submittedName>
</protein>
<name>A0ACD3B720_9AGAR</name>
<evidence type="ECO:0000313" key="2">
    <source>
        <dbReference type="Proteomes" id="UP000308600"/>
    </source>
</evidence>
<organism evidence="1 2">
    <name type="scientific">Pluteus cervinus</name>
    <dbReference type="NCBI Taxonomy" id="181527"/>
    <lineage>
        <taxon>Eukaryota</taxon>
        <taxon>Fungi</taxon>
        <taxon>Dikarya</taxon>
        <taxon>Basidiomycota</taxon>
        <taxon>Agaricomycotina</taxon>
        <taxon>Agaricomycetes</taxon>
        <taxon>Agaricomycetidae</taxon>
        <taxon>Agaricales</taxon>
        <taxon>Pluteineae</taxon>
        <taxon>Pluteaceae</taxon>
        <taxon>Pluteus</taxon>
    </lineage>
</organism>
<dbReference type="EMBL" id="ML208270">
    <property type="protein sequence ID" value="TFK74108.1"/>
    <property type="molecule type" value="Genomic_DNA"/>
</dbReference>
<sequence>MIIPITISPSAFSSSFSSDPTLPPNLAKISHSEYALIELQGTLEVESNYPAERDGQFIGTFTIDADGKKPTLLIGHHLLEGKVVSLPKPLGVLLRTRPKPPPVQQSDTMISFPDDHDGSTSTSFLRRTDTLPVSEWGGGLVEESTMMSVDDNTQTQTQTETQETQIETQDEESQATSISSFGYRNSTLSRSRTQTQTLSTFGSQSQSQLFESQPGDESFISTTSSSSSTGPSGTPQPIPKWTIVAIVKKKIVFSKRPMPILNVTPGSSMTAIPAGSTTTRSSGRPPHSAVGSNLASTSSKSSSFFKLGVGK</sequence>
<dbReference type="Proteomes" id="UP000308600">
    <property type="component" value="Unassembled WGS sequence"/>
</dbReference>
<accession>A0ACD3B720</accession>
<gene>
    <name evidence="1" type="ORF">BDN72DRAFT_100575</name>
</gene>